<accession>R7QSC3</accession>
<name>R7QSC3_CHOCR</name>
<organism evidence="1 2">
    <name type="scientific">Chondrus crispus</name>
    <name type="common">Carrageen Irish moss</name>
    <name type="synonym">Polymorpha crispa</name>
    <dbReference type="NCBI Taxonomy" id="2769"/>
    <lineage>
        <taxon>Eukaryota</taxon>
        <taxon>Rhodophyta</taxon>
        <taxon>Florideophyceae</taxon>
        <taxon>Rhodymeniophycidae</taxon>
        <taxon>Gigartinales</taxon>
        <taxon>Gigartinaceae</taxon>
        <taxon>Chondrus</taxon>
    </lineage>
</organism>
<dbReference type="Gramene" id="CDF40994">
    <property type="protein sequence ID" value="CDF40994"/>
    <property type="gene ID" value="CHC_T00007574001"/>
</dbReference>
<dbReference type="KEGG" id="ccp:CHC_T00007574001"/>
<dbReference type="AlphaFoldDB" id="R7QSC3"/>
<dbReference type="EMBL" id="HG002294">
    <property type="protein sequence ID" value="CDF40994.1"/>
    <property type="molecule type" value="Genomic_DNA"/>
</dbReference>
<sequence length="155" mass="17064">MDRRFPCLRGEGAEEKVKVGCRSPVGARWAGYSIQFLGLVSTAVFQFFPTEFGCHDIWTLPVALPVPVVPTTYATWETIWQVPSPRMCVGSTPRVSRRADRRSKFPATDDYIVGAVQNVLSRDKSKAKSFPPGAVPAFGHPVPTPWHTASPVHNA</sequence>
<keyword evidence="2" id="KW-1185">Reference proteome</keyword>
<dbReference type="Proteomes" id="UP000012073">
    <property type="component" value="Unassembled WGS sequence"/>
</dbReference>
<dbReference type="RefSeq" id="XP_005711288.1">
    <property type="nucleotide sequence ID" value="XM_005711231.1"/>
</dbReference>
<proteinExistence type="predicted"/>
<evidence type="ECO:0000313" key="1">
    <source>
        <dbReference type="EMBL" id="CDF40994.1"/>
    </source>
</evidence>
<evidence type="ECO:0000313" key="2">
    <source>
        <dbReference type="Proteomes" id="UP000012073"/>
    </source>
</evidence>
<reference evidence="2" key="1">
    <citation type="journal article" date="2013" name="Proc. Natl. Acad. Sci. U.S.A.">
        <title>Genome structure and metabolic features in the red seaweed Chondrus crispus shed light on evolution of the Archaeplastida.</title>
        <authorList>
            <person name="Collen J."/>
            <person name="Porcel B."/>
            <person name="Carre W."/>
            <person name="Ball S.G."/>
            <person name="Chaparro C."/>
            <person name="Tonon T."/>
            <person name="Barbeyron T."/>
            <person name="Michel G."/>
            <person name="Noel B."/>
            <person name="Valentin K."/>
            <person name="Elias M."/>
            <person name="Artiguenave F."/>
            <person name="Arun A."/>
            <person name="Aury J.M."/>
            <person name="Barbosa-Neto J.F."/>
            <person name="Bothwell J.H."/>
            <person name="Bouget F.Y."/>
            <person name="Brillet L."/>
            <person name="Cabello-Hurtado F."/>
            <person name="Capella-Gutierrez S."/>
            <person name="Charrier B."/>
            <person name="Cladiere L."/>
            <person name="Cock J.M."/>
            <person name="Coelho S.M."/>
            <person name="Colleoni C."/>
            <person name="Czjzek M."/>
            <person name="Da Silva C."/>
            <person name="Delage L."/>
            <person name="Denoeud F."/>
            <person name="Deschamps P."/>
            <person name="Dittami S.M."/>
            <person name="Gabaldon T."/>
            <person name="Gachon C.M."/>
            <person name="Groisillier A."/>
            <person name="Herve C."/>
            <person name="Jabbari K."/>
            <person name="Katinka M."/>
            <person name="Kloareg B."/>
            <person name="Kowalczyk N."/>
            <person name="Labadie K."/>
            <person name="Leblanc C."/>
            <person name="Lopez P.J."/>
            <person name="McLachlan D.H."/>
            <person name="Meslet-Cladiere L."/>
            <person name="Moustafa A."/>
            <person name="Nehr Z."/>
            <person name="Nyvall Collen P."/>
            <person name="Panaud O."/>
            <person name="Partensky F."/>
            <person name="Poulain J."/>
            <person name="Rensing S.A."/>
            <person name="Rousvoal S."/>
            <person name="Samson G."/>
            <person name="Symeonidi A."/>
            <person name="Weissenbach J."/>
            <person name="Zambounis A."/>
            <person name="Wincker P."/>
            <person name="Boyen C."/>
        </authorList>
    </citation>
    <scope>NUCLEOTIDE SEQUENCE [LARGE SCALE GENOMIC DNA]</scope>
    <source>
        <strain evidence="2">cv. Stackhouse</strain>
    </source>
</reference>
<protein>
    <submittedName>
        <fullName evidence="1">Uncharacterized protein</fullName>
    </submittedName>
</protein>
<dbReference type="GeneID" id="17319002"/>
<gene>
    <name evidence="1" type="ORF">CHC_T00007574001</name>
</gene>